<dbReference type="InterPro" id="IPR013216">
    <property type="entry name" value="Methyltransf_11"/>
</dbReference>
<dbReference type="Gene3D" id="3.40.50.150">
    <property type="entry name" value="Vaccinia Virus protein VP39"/>
    <property type="match status" value="1"/>
</dbReference>
<dbReference type="InterPro" id="IPR029063">
    <property type="entry name" value="SAM-dependent_MTases_sf"/>
</dbReference>
<gene>
    <name evidence="2" type="ORF">EEB11_17905</name>
</gene>
<sequence>MMTVSEKTQTHDYKLSGEANGRIWGARAADWATIQEEQCAPAYHAVFDKAVVGSETRLLDAGCGAGMALQFAADLGAHVAGMDASAALLEVARDRLPGARLEHGDLEVLPFDDNAFDVVTGFNSFQYAADPVAALVEARRVTRPGGKVFIMTWGEPGSMEATALVAALKPLLPPSPPHAAGPFALSEPGKLEALAASAGLTALGVFDVSAPWRYPDLGTAQRGLGSSGVAVKAAEFSGQSALDAAHKAALAPFRKPDGSYRIGATFRVLMAGVQG</sequence>
<dbReference type="RefSeq" id="WP_135433726.1">
    <property type="nucleotide sequence ID" value="NZ_RPEM01000018.1"/>
</dbReference>
<dbReference type="Pfam" id="PF08241">
    <property type="entry name" value="Methyltransf_11"/>
    <property type="match status" value="1"/>
</dbReference>
<dbReference type="GO" id="GO:0032259">
    <property type="term" value="P:methylation"/>
    <property type="evidence" value="ECO:0007669"/>
    <property type="project" value="UniProtKB-KW"/>
</dbReference>
<dbReference type="GO" id="GO:0008168">
    <property type="term" value="F:methyltransferase activity"/>
    <property type="evidence" value="ECO:0007669"/>
    <property type="project" value="UniProtKB-KW"/>
</dbReference>
<keyword evidence="2" id="KW-0808">Transferase</keyword>
<name>A0ABY2KH69_9RHOB</name>
<evidence type="ECO:0000313" key="2">
    <source>
        <dbReference type="EMBL" id="TGD41625.1"/>
    </source>
</evidence>
<evidence type="ECO:0000259" key="1">
    <source>
        <dbReference type="Pfam" id="PF08241"/>
    </source>
</evidence>
<accession>A0ABY2KH69</accession>
<evidence type="ECO:0000313" key="3">
    <source>
        <dbReference type="Proteomes" id="UP000297741"/>
    </source>
</evidence>
<dbReference type="PANTHER" id="PTHR43591">
    <property type="entry name" value="METHYLTRANSFERASE"/>
    <property type="match status" value="1"/>
</dbReference>
<protein>
    <submittedName>
        <fullName evidence="2">Class I SAM-dependent methyltransferase</fullName>
    </submittedName>
</protein>
<proteinExistence type="predicted"/>
<keyword evidence="3" id="KW-1185">Reference proteome</keyword>
<dbReference type="CDD" id="cd02440">
    <property type="entry name" value="AdoMet_MTases"/>
    <property type="match status" value="1"/>
</dbReference>
<dbReference type="EMBL" id="RPEM01000018">
    <property type="protein sequence ID" value="TGD41625.1"/>
    <property type="molecule type" value="Genomic_DNA"/>
</dbReference>
<feature type="domain" description="Methyltransferase type 11" evidence="1">
    <location>
        <begin position="59"/>
        <end position="150"/>
    </location>
</feature>
<keyword evidence="2" id="KW-0489">Methyltransferase</keyword>
<comment type="caution">
    <text evidence="2">The sequence shown here is derived from an EMBL/GenBank/DDBJ whole genome shotgun (WGS) entry which is preliminary data.</text>
</comment>
<organism evidence="2 3">
    <name type="scientific">Pseudotabrizicola sediminis</name>
    <dbReference type="NCBI Taxonomy" id="2486418"/>
    <lineage>
        <taxon>Bacteria</taxon>
        <taxon>Pseudomonadati</taxon>
        <taxon>Pseudomonadota</taxon>
        <taxon>Alphaproteobacteria</taxon>
        <taxon>Rhodobacterales</taxon>
        <taxon>Paracoccaceae</taxon>
        <taxon>Pseudotabrizicola</taxon>
    </lineage>
</organism>
<dbReference type="SUPFAM" id="SSF53335">
    <property type="entry name" value="S-adenosyl-L-methionine-dependent methyltransferases"/>
    <property type="match status" value="1"/>
</dbReference>
<reference evidence="2 3" key="1">
    <citation type="submission" date="2018-11" db="EMBL/GenBank/DDBJ databases">
        <title>Tabrizicola sp. isolated from sediment of alpine lake.</title>
        <authorList>
            <person name="Liu Z."/>
        </authorList>
    </citation>
    <scope>NUCLEOTIDE SEQUENCE [LARGE SCALE GENOMIC DNA]</scope>
    <source>
        <strain evidence="2 3">DRYC-M-16</strain>
    </source>
</reference>
<dbReference type="Proteomes" id="UP000297741">
    <property type="component" value="Unassembled WGS sequence"/>
</dbReference>